<feature type="compositionally biased region" description="Basic and acidic residues" evidence="1">
    <location>
        <begin position="378"/>
        <end position="399"/>
    </location>
</feature>
<organism evidence="2 3">
    <name type="scientific">Phyllosticta citrichinensis</name>
    <dbReference type="NCBI Taxonomy" id="1130410"/>
    <lineage>
        <taxon>Eukaryota</taxon>
        <taxon>Fungi</taxon>
        <taxon>Dikarya</taxon>
        <taxon>Ascomycota</taxon>
        <taxon>Pezizomycotina</taxon>
        <taxon>Dothideomycetes</taxon>
        <taxon>Dothideomycetes incertae sedis</taxon>
        <taxon>Botryosphaeriales</taxon>
        <taxon>Phyllostictaceae</taxon>
        <taxon>Phyllosticta</taxon>
    </lineage>
</organism>
<keyword evidence="3" id="KW-1185">Reference proteome</keyword>
<dbReference type="EMBL" id="JBBWUH010000001">
    <property type="protein sequence ID" value="KAK8177479.1"/>
    <property type="molecule type" value="Genomic_DNA"/>
</dbReference>
<name>A0ABR1Y6Z2_9PEZI</name>
<gene>
    <name evidence="2" type="ORF">IWX90DRAFT_410920</name>
</gene>
<feature type="region of interest" description="Disordered" evidence="1">
    <location>
        <begin position="368"/>
        <end position="414"/>
    </location>
</feature>
<reference evidence="2 3" key="1">
    <citation type="journal article" date="2022" name="G3 (Bethesda)">
        <title>Enemy or ally: a genomic approach to elucidate the lifestyle of Phyllosticta citrichinaensis.</title>
        <authorList>
            <person name="Buijs V.A."/>
            <person name="Groenewald J.Z."/>
            <person name="Haridas S."/>
            <person name="LaButti K.M."/>
            <person name="Lipzen A."/>
            <person name="Martin F.M."/>
            <person name="Barry K."/>
            <person name="Grigoriev I.V."/>
            <person name="Crous P.W."/>
            <person name="Seidl M.F."/>
        </authorList>
    </citation>
    <scope>NUCLEOTIDE SEQUENCE [LARGE SCALE GENOMIC DNA]</scope>
    <source>
        <strain evidence="2 3">CBS 129764</strain>
    </source>
</reference>
<feature type="region of interest" description="Disordered" evidence="1">
    <location>
        <begin position="173"/>
        <end position="203"/>
    </location>
</feature>
<evidence type="ECO:0000313" key="3">
    <source>
        <dbReference type="Proteomes" id="UP001456524"/>
    </source>
</evidence>
<proteinExistence type="predicted"/>
<comment type="caution">
    <text evidence="2">The sequence shown here is derived from an EMBL/GenBank/DDBJ whole genome shotgun (WGS) entry which is preliminary data.</text>
</comment>
<dbReference type="Proteomes" id="UP001456524">
    <property type="component" value="Unassembled WGS sequence"/>
</dbReference>
<protein>
    <submittedName>
        <fullName evidence="2">Uncharacterized protein</fullName>
    </submittedName>
</protein>
<evidence type="ECO:0000256" key="1">
    <source>
        <dbReference type="SAM" id="MobiDB-lite"/>
    </source>
</evidence>
<accession>A0ABR1Y6Z2</accession>
<sequence>MAHPSSSPLPMPLPTPLSPGMYRFDKCGAKHLCYYLRRYNNRTIEPDMSYGLVQGASNTCGHEISVPLETHDMIIAGDIAAPVYCMDFLVASYCKAANRLAQRNTTRERNPVGPLHKTLVENGVAVKKVVFADDDIVLARRQFPLDESTPKEHSTEDEETKDVPARANALDAGPSLEPSHTLDGHVNCPEAAKPRKNEGLEQEEHGNRLIVPTPLMQYVPFPSEKIKGKKPTKMAFIHTIADLPNFDELVDPETGTHALIKARCEDEIGVPKETAAEVINGTRPWPLMCALCCHEWERDNFFRWQELKTEYDNGDDVDYDDVRVAREEWQSAKVSLLNQMMLEDAWTDEEEETAFDYKMSPGWRAKRAGRAANPLRFNEQDDVREFDADEQLAGKKREGDDLEEESPSKRQRTA</sequence>
<feature type="compositionally biased region" description="Basic and acidic residues" evidence="1">
    <location>
        <begin position="192"/>
        <end position="203"/>
    </location>
</feature>
<evidence type="ECO:0000313" key="2">
    <source>
        <dbReference type="EMBL" id="KAK8177479.1"/>
    </source>
</evidence>